<feature type="compositionally biased region" description="Low complexity" evidence="4">
    <location>
        <begin position="39"/>
        <end position="48"/>
    </location>
</feature>
<dbReference type="Pfam" id="PF10937">
    <property type="entry name" value="Kgd4-YMR31"/>
    <property type="match status" value="1"/>
</dbReference>
<name>A0A6P4F4Q7_DRORH</name>
<dbReference type="InterPro" id="IPR020373">
    <property type="entry name" value="Kgd4/YMR-31"/>
</dbReference>
<protein>
    <submittedName>
        <fullName evidence="7">Uncharacterized protein LOC108048895 isoform X1</fullName>
    </submittedName>
</protein>
<dbReference type="GeneID" id="108048895"/>
<dbReference type="Proteomes" id="UP001652680">
    <property type="component" value="Unassembled WGS sequence"/>
</dbReference>
<dbReference type="OrthoDB" id="2116030at2759"/>
<feature type="compositionally biased region" description="Polar residues" evidence="4">
    <location>
        <begin position="29"/>
        <end position="38"/>
    </location>
</feature>
<evidence type="ECO:0000313" key="7">
    <source>
        <dbReference type="RefSeq" id="XP_016985327.1"/>
    </source>
</evidence>
<keyword evidence="6" id="KW-1185">Reference proteome</keyword>
<organism evidence="7">
    <name type="scientific">Drosophila rhopaloa</name>
    <name type="common">Fruit fly</name>
    <dbReference type="NCBI Taxonomy" id="1041015"/>
    <lineage>
        <taxon>Eukaryota</taxon>
        <taxon>Metazoa</taxon>
        <taxon>Ecdysozoa</taxon>
        <taxon>Arthropoda</taxon>
        <taxon>Hexapoda</taxon>
        <taxon>Insecta</taxon>
        <taxon>Pterygota</taxon>
        <taxon>Neoptera</taxon>
        <taxon>Endopterygota</taxon>
        <taxon>Diptera</taxon>
        <taxon>Brachycera</taxon>
        <taxon>Muscomorpha</taxon>
        <taxon>Ephydroidea</taxon>
        <taxon>Drosophilidae</taxon>
        <taxon>Drosophila</taxon>
        <taxon>Sophophora</taxon>
    </lineage>
</organism>
<dbReference type="GO" id="GO:0006103">
    <property type="term" value="P:2-oxoglutarate metabolic process"/>
    <property type="evidence" value="ECO:0007669"/>
    <property type="project" value="InterPro"/>
</dbReference>
<proteinExistence type="inferred from homology"/>
<reference evidence="5" key="3">
    <citation type="submission" date="2025-05" db="UniProtKB">
        <authorList>
            <consortium name="EnsemblMetazoa"/>
        </authorList>
    </citation>
    <scope>IDENTIFICATION</scope>
</reference>
<dbReference type="RefSeq" id="XP_016985327.1">
    <property type="nucleotide sequence ID" value="XM_017129838.1"/>
</dbReference>
<evidence type="ECO:0000313" key="6">
    <source>
        <dbReference type="Proteomes" id="UP001652680"/>
    </source>
</evidence>
<dbReference type="AlphaFoldDB" id="A0A6P4F4Q7"/>
<comment type="similarity">
    <text evidence="3">Belongs to the alpha-ketoglutarate dehydrogenase component 4 family.</text>
</comment>
<reference evidence="7" key="2">
    <citation type="submission" date="2025-04" db="UniProtKB">
        <authorList>
            <consortium name="RefSeq"/>
        </authorList>
    </citation>
    <scope>IDENTIFICATION</scope>
</reference>
<dbReference type="GO" id="GO:0005739">
    <property type="term" value="C:mitochondrion"/>
    <property type="evidence" value="ECO:0007669"/>
    <property type="project" value="UniProtKB-SubCell"/>
</dbReference>
<reference evidence="6" key="1">
    <citation type="journal article" date="2021" name="Elife">
        <title>Highly contiguous assemblies of 101 drosophilid genomes.</title>
        <authorList>
            <person name="Kim B.Y."/>
            <person name="Wang J.R."/>
            <person name="Miller D.E."/>
            <person name="Barmina O."/>
            <person name="Delaney E."/>
            <person name="Thompson A."/>
            <person name="Comeault A.A."/>
            <person name="Peede D."/>
            <person name="D'Agostino E.R."/>
            <person name="Pelaez J."/>
            <person name="Aguilar J.M."/>
            <person name="Haji D."/>
            <person name="Matsunaga T."/>
            <person name="Armstrong E.E."/>
            <person name="Zych M."/>
            <person name="Ogawa Y."/>
            <person name="Stamenkovic-Radak M."/>
            <person name="Jelic M."/>
            <person name="Veselinovic M.S."/>
            <person name="Tanaskovic M."/>
            <person name="Eric P."/>
            <person name="Gao J.J."/>
            <person name="Katoh T.K."/>
            <person name="Toda M.J."/>
            <person name="Watabe H."/>
            <person name="Watada M."/>
            <person name="Davis J.S."/>
            <person name="Moyle L.C."/>
            <person name="Manoli G."/>
            <person name="Bertolini E."/>
            <person name="Kostal V."/>
            <person name="Hawley R.S."/>
            <person name="Takahashi A."/>
            <person name="Jones C.D."/>
            <person name="Price D.K."/>
            <person name="Whiteman N."/>
            <person name="Kopp A."/>
            <person name="Matute D.R."/>
            <person name="Petrov D.A."/>
        </authorList>
    </citation>
    <scope>NUCLEOTIDE SEQUENCE [LARGE SCALE GENOMIC DNA]</scope>
</reference>
<dbReference type="EnsemblMetazoa" id="XM_017129838.2">
    <property type="protein sequence ID" value="XP_016985327.1"/>
    <property type="gene ID" value="LOC108048895"/>
</dbReference>
<evidence type="ECO:0000256" key="1">
    <source>
        <dbReference type="ARBA" id="ARBA00004173"/>
    </source>
</evidence>
<gene>
    <name evidence="7" type="primary">LOC108048895</name>
    <name evidence="5" type="synonym">108048895</name>
</gene>
<evidence type="ECO:0000256" key="2">
    <source>
        <dbReference type="ARBA" id="ARBA00023128"/>
    </source>
</evidence>
<evidence type="ECO:0000256" key="4">
    <source>
        <dbReference type="SAM" id="MobiDB-lite"/>
    </source>
</evidence>
<accession>A0A6P4F4Q7</accession>
<evidence type="ECO:0000313" key="5">
    <source>
        <dbReference type="EnsemblMetazoa" id="XP_016985327.1"/>
    </source>
</evidence>
<evidence type="ECO:0000256" key="3">
    <source>
        <dbReference type="ARBA" id="ARBA00043970"/>
    </source>
</evidence>
<comment type="subcellular location">
    <subcellularLocation>
        <location evidence="1">Mitochondrion</location>
    </subcellularLocation>
</comment>
<keyword evidence="2" id="KW-0496">Mitochondrion</keyword>
<sequence length="80" mass="8346">MVRPTLVTLAKRVPLIHFRKGGAGAPGAQTANQQASSQPPGGKKLAGGPAIEDYELPARFARKPIDPEEAAYINNGGIPN</sequence>
<feature type="region of interest" description="Disordered" evidence="4">
    <location>
        <begin position="20"/>
        <end position="48"/>
    </location>
</feature>